<dbReference type="AlphaFoldDB" id="A0AAE0CX70"/>
<comment type="caution">
    <text evidence="1">The sequence shown here is derived from an EMBL/GenBank/DDBJ whole genome shotgun (WGS) entry which is preliminary data.</text>
</comment>
<dbReference type="EMBL" id="VYYT01000877">
    <property type="protein sequence ID" value="KAK2728639.1"/>
    <property type="molecule type" value="Genomic_DNA"/>
</dbReference>
<organism evidence="1 2">
    <name type="scientific">Colletotrichum kahawae</name>
    <name type="common">Coffee berry disease fungus</name>
    <dbReference type="NCBI Taxonomy" id="34407"/>
    <lineage>
        <taxon>Eukaryota</taxon>
        <taxon>Fungi</taxon>
        <taxon>Dikarya</taxon>
        <taxon>Ascomycota</taxon>
        <taxon>Pezizomycotina</taxon>
        <taxon>Sordariomycetes</taxon>
        <taxon>Hypocreomycetidae</taxon>
        <taxon>Glomerellales</taxon>
        <taxon>Glomerellaceae</taxon>
        <taxon>Colletotrichum</taxon>
        <taxon>Colletotrichum gloeosporioides species complex</taxon>
    </lineage>
</organism>
<protein>
    <submittedName>
        <fullName evidence="1">Extracellular alkaline serine protease</fullName>
    </submittedName>
</protein>
<dbReference type="Gene3D" id="3.40.50.200">
    <property type="entry name" value="Peptidase S8/S53 domain"/>
    <property type="match status" value="1"/>
</dbReference>
<gene>
    <name evidence="1" type="ORF">CKAH01_10769</name>
</gene>
<keyword evidence="1" id="KW-0378">Hydrolase</keyword>
<dbReference type="GO" id="GO:0006508">
    <property type="term" value="P:proteolysis"/>
    <property type="evidence" value="ECO:0007669"/>
    <property type="project" value="UniProtKB-KW"/>
</dbReference>
<dbReference type="InterPro" id="IPR036852">
    <property type="entry name" value="Peptidase_S8/S53_dom_sf"/>
</dbReference>
<proteinExistence type="predicted"/>
<dbReference type="GO" id="GO:0004252">
    <property type="term" value="F:serine-type endopeptidase activity"/>
    <property type="evidence" value="ECO:0007669"/>
    <property type="project" value="InterPro"/>
</dbReference>
<accession>A0AAE0CX70</accession>
<dbReference type="SUPFAM" id="SSF52743">
    <property type="entry name" value="Subtilisin-like"/>
    <property type="match status" value="1"/>
</dbReference>
<keyword evidence="2" id="KW-1185">Reference proteome</keyword>
<sequence>MRVYPTADIYVGRVFERSRAVEPTSSEESTAVEHTSYLMAQAIHHAIDEWKTDIIVIPSGLENYCEDLNRAVDAASNAGILIFAAASNYGNVMGVTFPARKYPYWKLFCMFATTPSIRANCGFNPTHLGAKYNFAILGEDVMIPFTQNVRSGTSYSIMIGAGLAGLILEFARHEAAKGGEDRLEKLPTVEGMSAVFATMTGDEKDNGYDCIVPWNILSQKLRSDIADKVAARRDVLQKIIAALERCY</sequence>
<dbReference type="Proteomes" id="UP001281614">
    <property type="component" value="Unassembled WGS sequence"/>
</dbReference>
<evidence type="ECO:0000313" key="1">
    <source>
        <dbReference type="EMBL" id="KAK2728639.1"/>
    </source>
</evidence>
<keyword evidence="1" id="KW-0645">Protease</keyword>
<name>A0AAE0CX70_COLKA</name>
<evidence type="ECO:0000313" key="2">
    <source>
        <dbReference type="Proteomes" id="UP001281614"/>
    </source>
</evidence>
<reference evidence="1" key="1">
    <citation type="submission" date="2023-02" db="EMBL/GenBank/DDBJ databases">
        <title>Colletotrichum kahawae CIFC_Que2 genome sequencing and assembly.</title>
        <authorList>
            <person name="Baroncelli R."/>
        </authorList>
    </citation>
    <scope>NUCLEOTIDE SEQUENCE</scope>
    <source>
        <strain evidence="1">CIFC_Que2</strain>
    </source>
</reference>